<dbReference type="Pfam" id="PF02594">
    <property type="entry name" value="DUF167"/>
    <property type="match status" value="1"/>
</dbReference>
<dbReference type="PANTHER" id="PTHR13420">
    <property type="entry name" value="UPF0235 PROTEIN C15ORF40"/>
    <property type="match status" value="1"/>
</dbReference>
<evidence type="ECO:0000313" key="2">
    <source>
        <dbReference type="EMBL" id="KKS24824.1"/>
    </source>
</evidence>
<protein>
    <submittedName>
        <fullName evidence="2">Uncharacterized protein</fullName>
    </submittedName>
</protein>
<feature type="non-terminal residue" evidence="2">
    <location>
        <position position="1"/>
    </location>
</feature>
<reference evidence="2 3" key="1">
    <citation type="journal article" date="2015" name="Nature">
        <title>rRNA introns, odd ribosomes, and small enigmatic genomes across a large radiation of phyla.</title>
        <authorList>
            <person name="Brown C.T."/>
            <person name="Hug L.A."/>
            <person name="Thomas B.C."/>
            <person name="Sharon I."/>
            <person name="Castelle C.J."/>
            <person name="Singh A."/>
            <person name="Wilkins M.J."/>
            <person name="Williams K.H."/>
            <person name="Banfield J.F."/>
        </authorList>
    </citation>
    <scope>NUCLEOTIDE SEQUENCE [LARGE SCALE GENOMIC DNA]</scope>
</reference>
<dbReference type="Proteomes" id="UP000033856">
    <property type="component" value="Unassembled WGS sequence"/>
</dbReference>
<dbReference type="InterPro" id="IPR036591">
    <property type="entry name" value="YggU-like_sf"/>
</dbReference>
<dbReference type="NCBIfam" id="TIGR00251">
    <property type="entry name" value="DUF167 family protein"/>
    <property type="match status" value="1"/>
</dbReference>
<dbReference type="Gene3D" id="3.30.1200.10">
    <property type="entry name" value="YggU-like"/>
    <property type="match status" value="1"/>
</dbReference>
<dbReference type="PANTHER" id="PTHR13420:SF7">
    <property type="entry name" value="UPF0235 PROTEIN C15ORF40"/>
    <property type="match status" value="1"/>
</dbReference>
<dbReference type="InterPro" id="IPR003746">
    <property type="entry name" value="DUF167"/>
</dbReference>
<comment type="caution">
    <text evidence="2">The sequence shown here is derived from an EMBL/GenBank/DDBJ whole genome shotgun (WGS) entry which is preliminary data.</text>
</comment>
<gene>
    <name evidence="2" type="ORF">UU83_C0019G0001</name>
</gene>
<accession>A0A0G0XIW4</accession>
<proteinExistence type="inferred from homology"/>
<dbReference type="EMBL" id="LCCD01000019">
    <property type="protein sequence ID" value="KKS24824.1"/>
    <property type="molecule type" value="Genomic_DNA"/>
</dbReference>
<dbReference type="SUPFAM" id="SSF69786">
    <property type="entry name" value="YggU-like"/>
    <property type="match status" value="1"/>
</dbReference>
<evidence type="ECO:0000256" key="1">
    <source>
        <dbReference type="ARBA" id="ARBA00010364"/>
    </source>
</evidence>
<evidence type="ECO:0000313" key="3">
    <source>
        <dbReference type="Proteomes" id="UP000033856"/>
    </source>
</evidence>
<dbReference type="GO" id="GO:0005737">
    <property type="term" value="C:cytoplasm"/>
    <property type="evidence" value="ECO:0007669"/>
    <property type="project" value="TreeGrafter"/>
</dbReference>
<dbReference type="AlphaFoldDB" id="A0A0G0XIW4"/>
<comment type="similarity">
    <text evidence="1">Belongs to the UPF0235 family.</text>
</comment>
<sequence>PRLRSSETKPKFLRKLLFKNIFPLQLNLMKIFVKAKPNSSEEKVEKIDEKNFVVSVKEPPVNGLANKAIIKALSDFLGVHPARIKIISGYTSKQKIIEIE</sequence>
<dbReference type="HAMAP" id="MF_00634">
    <property type="entry name" value="UPF0235"/>
    <property type="match status" value="1"/>
</dbReference>
<name>A0A0G0XIW4_9BACT</name>
<dbReference type="SMART" id="SM01152">
    <property type="entry name" value="DUF167"/>
    <property type="match status" value="1"/>
</dbReference>
<organism evidence="2 3">
    <name type="scientific">Candidatus Jorgensenbacteria bacterium GW2011_GWF2_41_8</name>
    <dbReference type="NCBI Taxonomy" id="1618667"/>
    <lineage>
        <taxon>Bacteria</taxon>
        <taxon>Candidatus Joergenseniibacteriota</taxon>
    </lineage>
</organism>